<organism evidence="1 2">
    <name type="scientific">Haematococcus lacustris</name>
    <name type="common">Green alga</name>
    <name type="synonym">Haematococcus pluvialis</name>
    <dbReference type="NCBI Taxonomy" id="44745"/>
    <lineage>
        <taxon>Eukaryota</taxon>
        <taxon>Viridiplantae</taxon>
        <taxon>Chlorophyta</taxon>
        <taxon>core chlorophytes</taxon>
        <taxon>Chlorophyceae</taxon>
        <taxon>CS clade</taxon>
        <taxon>Chlamydomonadales</taxon>
        <taxon>Haematococcaceae</taxon>
        <taxon>Haematococcus</taxon>
    </lineage>
</organism>
<proteinExistence type="predicted"/>
<protein>
    <submittedName>
        <fullName evidence="1">Uncharacterized protein</fullName>
    </submittedName>
</protein>
<evidence type="ECO:0000313" key="2">
    <source>
        <dbReference type="Proteomes" id="UP000485058"/>
    </source>
</evidence>
<dbReference type="AlphaFoldDB" id="A0A699YMT0"/>
<sequence length="81" mass="9272">MARLEVRQQYWAIGCDEWRCGWPATHDDMPYTGDLSTQDAGCQAGRLPSHGYNALNSPHSLTPWKAVDHEWVSRYTVHQQS</sequence>
<gene>
    <name evidence="1" type="ORF">HaLaN_03134</name>
</gene>
<comment type="caution">
    <text evidence="1">The sequence shown here is derived from an EMBL/GenBank/DDBJ whole genome shotgun (WGS) entry which is preliminary data.</text>
</comment>
<dbReference type="Proteomes" id="UP000485058">
    <property type="component" value="Unassembled WGS sequence"/>
</dbReference>
<keyword evidence="2" id="KW-1185">Reference proteome</keyword>
<name>A0A699YMT0_HAELA</name>
<reference evidence="1 2" key="1">
    <citation type="submission" date="2020-02" db="EMBL/GenBank/DDBJ databases">
        <title>Draft genome sequence of Haematococcus lacustris strain NIES-144.</title>
        <authorList>
            <person name="Morimoto D."/>
            <person name="Nakagawa S."/>
            <person name="Yoshida T."/>
            <person name="Sawayama S."/>
        </authorList>
    </citation>
    <scope>NUCLEOTIDE SEQUENCE [LARGE SCALE GENOMIC DNA]</scope>
    <source>
        <strain evidence="1 2">NIES-144</strain>
    </source>
</reference>
<accession>A0A699YMT0</accession>
<dbReference type="EMBL" id="BLLF01000145">
    <property type="protein sequence ID" value="GFH08206.1"/>
    <property type="molecule type" value="Genomic_DNA"/>
</dbReference>
<evidence type="ECO:0000313" key="1">
    <source>
        <dbReference type="EMBL" id="GFH08206.1"/>
    </source>
</evidence>